<comment type="subcellular location">
    <subcellularLocation>
        <location evidence="1">Membrane</location>
        <topology evidence="1">Multi-pass membrane protein</topology>
    </subcellularLocation>
</comment>
<keyword evidence="7" id="KW-1185">Reference proteome</keyword>
<evidence type="ECO:0000313" key="7">
    <source>
        <dbReference type="Proteomes" id="UP000028680"/>
    </source>
</evidence>
<dbReference type="InterPro" id="IPR003752">
    <property type="entry name" value="DiS_bond_form_DsbB/BdbC"/>
</dbReference>
<name>A0AAN0RII1_9RHOB</name>
<dbReference type="SUPFAM" id="SSF158442">
    <property type="entry name" value="DsbB-like"/>
    <property type="match status" value="1"/>
</dbReference>
<evidence type="ECO:0000313" key="6">
    <source>
        <dbReference type="EMBL" id="AII86834.1"/>
    </source>
</evidence>
<feature type="transmembrane region" description="Helical" evidence="5">
    <location>
        <begin position="70"/>
        <end position="89"/>
    </location>
</feature>
<gene>
    <name evidence="6" type="ORF">RCA23_c12880</name>
</gene>
<feature type="transmembrane region" description="Helical" evidence="5">
    <location>
        <begin position="44"/>
        <end position="63"/>
    </location>
</feature>
<keyword evidence="2 5" id="KW-0812">Transmembrane</keyword>
<dbReference type="GO" id="GO:0016020">
    <property type="term" value="C:membrane"/>
    <property type="evidence" value="ECO:0007669"/>
    <property type="project" value="UniProtKB-SubCell"/>
</dbReference>
<dbReference type="InterPro" id="IPR024199">
    <property type="entry name" value="Uncharacterised_DsbB"/>
</dbReference>
<keyword evidence="4 5" id="KW-0472">Membrane</keyword>
<dbReference type="Pfam" id="PF02600">
    <property type="entry name" value="DsbB"/>
    <property type="match status" value="1"/>
</dbReference>
<protein>
    <recommendedName>
        <fullName evidence="8">Disulfide bond formation protein B</fullName>
    </recommendedName>
</protein>
<evidence type="ECO:0008006" key="8">
    <source>
        <dbReference type="Google" id="ProtNLM"/>
    </source>
</evidence>
<feature type="transmembrane region" description="Helical" evidence="5">
    <location>
        <begin position="141"/>
        <end position="158"/>
    </location>
</feature>
<evidence type="ECO:0000256" key="1">
    <source>
        <dbReference type="ARBA" id="ARBA00004141"/>
    </source>
</evidence>
<dbReference type="Gene3D" id="1.20.1550.10">
    <property type="entry name" value="DsbB-like"/>
    <property type="match status" value="1"/>
</dbReference>
<dbReference type="GO" id="GO:0006457">
    <property type="term" value="P:protein folding"/>
    <property type="evidence" value="ECO:0007669"/>
    <property type="project" value="InterPro"/>
</dbReference>
<dbReference type="KEGG" id="ptp:RCA23_c12880"/>
<evidence type="ECO:0000256" key="2">
    <source>
        <dbReference type="ARBA" id="ARBA00022692"/>
    </source>
</evidence>
<evidence type="ECO:0000256" key="4">
    <source>
        <dbReference type="ARBA" id="ARBA00023136"/>
    </source>
</evidence>
<reference evidence="6 7" key="1">
    <citation type="journal article" date="2014" name="ISME J.">
        <title>Adaptation of an abundant Roseobacter RCA organism to pelagic systems revealed by genomic and transcriptomic analyses.</title>
        <authorList>
            <person name="Voget S."/>
            <person name="Wemheuer B."/>
            <person name="Brinkhoff T."/>
            <person name="Vollmers J."/>
            <person name="Dietrich S."/>
            <person name="Giebel H.A."/>
            <person name="Beardsley C."/>
            <person name="Sardemann C."/>
            <person name="Bakenhus I."/>
            <person name="Billerbeck S."/>
            <person name="Daniel R."/>
            <person name="Simon M."/>
        </authorList>
    </citation>
    <scope>NUCLEOTIDE SEQUENCE [LARGE SCALE GENOMIC DNA]</scope>
    <source>
        <strain evidence="6 7">RCA23</strain>
    </source>
</reference>
<sequence>MKKNTLLSHSSRQLALFAAAGSGMLLAGAYLFQALGYAPCQMCFWQRYPHMLAIAIGALIWFWPSRLLAGLGALAALTTAGIGAFHAGVEQKWWDGPSSCTGAGAELSGLSGQDLLATDTFEKLVMCDEVSWAFAGLSMPAWNAVLSALLCALWILALRGR</sequence>
<evidence type="ECO:0000256" key="3">
    <source>
        <dbReference type="ARBA" id="ARBA00022989"/>
    </source>
</evidence>
<keyword evidence="3 5" id="KW-1133">Transmembrane helix</keyword>
<dbReference type="RefSeq" id="WP_052377078.1">
    <property type="nucleotide sequence ID" value="NZ_CP003984.1"/>
</dbReference>
<dbReference type="InterPro" id="IPR023380">
    <property type="entry name" value="DsbB-like_sf"/>
</dbReference>
<dbReference type="GO" id="GO:0015035">
    <property type="term" value="F:protein-disulfide reductase activity"/>
    <property type="evidence" value="ECO:0007669"/>
    <property type="project" value="InterPro"/>
</dbReference>
<dbReference type="AlphaFoldDB" id="A0AAN0RII1"/>
<organism evidence="6 7">
    <name type="scientific">Planktomarina temperata RCA23</name>
    <dbReference type="NCBI Taxonomy" id="666509"/>
    <lineage>
        <taxon>Bacteria</taxon>
        <taxon>Pseudomonadati</taxon>
        <taxon>Pseudomonadota</taxon>
        <taxon>Alphaproteobacteria</taxon>
        <taxon>Rhodobacterales</taxon>
        <taxon>Paracoccaceae</taxon>
        <taxon>Planktomarina</taxon>
    </lineage>
</organism>
<dbReference type="PIRSF" id="PIRSF033913">
    <property type="entry name" value="S-S_format_DsbB"/>
    <property type="match status" value="1"/>
</dbReference>
<dbReference type="Proteomes" id="UP000028680">
    <property type="component" value="Chromosome"/>
</dbReference>
<proteinExistence type="predicted"/>
<dbReference type="EMBL" id="CP003984">
    <property type="protein sequence ID" value="AII86834.1"/>
    <property type="molecule type" value="Genomic_DNA"/>
</dbReference>
<accession>A0AAN0RII1</accession>
<evidence type="ECO:0000256" key="5">
    <source>
        <dbReference type="SAM" id="Phobius"/>
    </source>
</evidence>